<accession>A0A1D9G036</accession>
<gene>
    <name evidence="1" type="ORF">BJP36_14850</name>
</gene>
<protein>
    <recommendedName>
        <fullName evidence="3">Tetratricopeptide repeat protein</fullName>
    </recommendedName>
</protein>
<proteinExistence type="predicted"/>
<organism evidence="1 2">
    <name type="scientific">Moorena producens (strain JHB)</name>
    <dbReference type="NCBI Taxonomy" id="1454205"/>
    <lineage>
        <taxon>Bacteria</taxon>
        <taxon>Bacillati</taxon>
        <taxon>Cyanobacteriota</taxon>
        <taxon>Cyanophyceae</taxon>
        <taxon>Coleofasciculales</taxon>
        <taxon>Coleofasciculaceae</taxon>
        <taxon>Moorena</taxon>
    </lineage>
</organism>
<evidence type="ECO:0000313" key="2">
    <source>
        <dbReference type="Proteomes" id="UP000176944"/>
    </source>
</evidence>
<evidence type="ECO:0008006" key="3">
    <source>
        <dbReference type="Google" id="ProtNLM"/>
    </source>
</evidence>
<name>A0A1D9G036_MOOP1</name>
<dbReference type="EMBL" id="CP017708">
    <property type="protein sequence ID" value="AOY80989.2"/>
    <property type="molecule type" value="Genomic_DNA"/>
</dbReference>
<evidence type="ECO:0000313" key="1">
    <source>
        <dbReference type="EMBL" id="AOY80989.2"/>
    </source>
</evidence>
<dbReference type="Proteomes" id="UP000176944">
    <property type="component" value="Chromosome"/>
</dbReference>
<dbReference type="AlphaFoldDB" id="A0A1D9G036"/>
<sequence>MRRLPSNHPTLPEQIEQFETNYTMGLRLLSELGEIVDRAEEILDISRAYLEVNILENLERAEALAMESLQVFLDYNRRKLQASARQLLGEIYLRRVEGNQGNAKAMAYQFFTESLELYRSLDIQGKVIELEQQLIGVGNRE</sequence>
<reference evidence="2" key="1">
    <citation type="submission" date="2016-10" db="EMBL/GenBank/DDBJ databases">
        <title>Comparative genomics uncovers the prolific and rare metabolic potential of the cyanobacterial genus Moorea.</title>
        <authorList>
            <person name="Leao T."/>
            <person name="Castelao G."/>
            <person name="Korobeynikov A."/>
            <person name="Monroe E.A."/>
            <person name="Podell S."/>
            <person name="Glukhov E."/>
            <person name="Allen E."/>
            <person name="Gerwick W.H."/>
            <person name="Gerwick L."/>
        </authorList>
    </citation>
    <scope>NUCLEOTIDE SEQUENCE [LARGE SCALE GENOMIC DNA]</scope>
    <source>
        <strain evidence="2">JHB</strain>
    </source>
</reference>